<dbReference type="InParanoid" id="A0A409YSJ5"/>
<protein>
    <submittedName>
        <fullName evidence="2">Uncharacterized protein</fullName>
    </submittedName>
</protein>
<dbReference type="PANTHER" id="PTHR35043:SF7">
    <property type="entry name" value="TRANSCRIPTION FACTOR DOMAIN-CONTAINING PROTEIN"/>
    <property type="match status" value="1"/>
</dbReference>
<comment type="caution">
    <text evidence="2">The sequence shown here is derived from an EMBL/GenBank/DDBJ whole genome shotgun (WGS) entry which is preliminary data.</text>
</comment>
<proteinExistence type="predicted"/>
<feature type="transmembrane region" description="Helical" evidence="1">
    <location>
        <begin position="40"/>
        <end position="59"/>
    </location>
</feature>
<feature type="transmembrane region" description="Helical" evidence="1">
    <location>
        <begin position="355"/>
        <end position="378"/>
    </location>
</feature>
<feature type="transmembrane region" description="Helical" evidence="1">
    <location>
        <begin position="452"/>
        <end position="473"/>
    </location>
</feature>
<reference evidence="2 3" key="1">
    <citation type="journal article" date="2018" name="Evol. Lett.">
        <title>Horizontal gene cluster transfer increased hallucinogenic mushroom diversity.</title>
        <authorList>
            <person name="Reynolds H.T."/>
            <person name="Vijayakumar V."/>
            <person name="Gluck-Thaler E."/>
            <person name="Korotkin H.B."/>
            <person name="Matheny P.B."/>
            <person name="Slot J.C."/>
        </authorList>
    </citation>
    <scope>NUCLEOTIDE SEQUENCE [LARGE SCALE GENOMIC DNA]</scope>
    <source>
        <strain evidence="2 3">2629</strain>
    </source>
</reference>
<gene>
    <name evidence="2" type="ORF">CVT24_004636</name>
</gene>
<dbReference type="PANTHER" id="PTHR35043">
    <property type="entry name" value="TRANSCRIPTION FACTOR DOMAIN-CONTAINING PROTEIN"/>
    <property type="match status" value="1"/>
</dbReference>
<name>A0A409YSJ5_9AGAR</name>
<feature type="transmembrane region" description="Helical" evidence="1">
    <location>
        <begin position="298"/>
        <end position="317"/>
    </location>
</feature>
<dbReference type="OrthoDB" id="9451547at2759"/>
<dbReference type="AlphaFoldDB" id="A0A409YSJ5"/>
<accession>A0A409YSJ5</accession>
<evidence type="ECO:0000313" key="2">
    <source>
        <dbReference type="EMBL" id="PPR05972.1"/>
    </source>
</evidence>
<keyword evidence="1" id="KW-0812">Transmembrane</keyword>
<feature type="transmembrane region" description="Helical" evidence="1">
    <location>
        <begin position="79"/>
        <end position="99"/>
    </location>
</feature>
<sequence>MPMVDKDHALLSSTTTILDTSGSTNHLNSPPACQADQRNIWSLTYSCIVTIFACTWLAIHPNVPSDNKWMTTIRQRCIIWMYALIAPETIVFWAMRQWYAAGSYAEKYKAQGWSRTHGFFLQMGGFVIYDGLAKSGKNNPRTVSPYEFDKLVEDKSIIFPTITEDEIQDRSKGDILAKGIVAVQTLWFILQCIARSQQGLAITELEVVTLALAALNAVMYFLWWFKPLDVKCPIPLVLVSTSPTTFNHNATLVHSTEQGTASGEQAHENSSLTTAKRISQWLKTSCTLANILKITKSVLLFLPLIPIYLVFVAIYPLNAMTGNIDDPLPGSHARFSSTETPLFYAPPIAKKKTMLAFALVVAAGFGAMHAIAWNFAFVTPREKLLWRISTMVITLVPFLYLFSSAMEWISELKTVQTWLLRHLPFLPLFSSPPLASRRTVVSKFVRSVLDGIALLAAVSCIAMYILSRVYIIVEAFLALRDLSSSALQEVEWTKYIPHI</sequence>
<keyword evidence="3" id="KW-1185">Reference proteome</keyword>
<dbReference type="Proteomes" id="UP000284842">
    <property type="component" value="Unassembled WGS sequence"/>
</dbReference>
<evidence type="ECO:0000256" key="1">
    <source>
        <dbReference type="SAM" id="Phobius"/>
    </source>
</evidence>
<dbReference type="STRING" id="181874.A0A409YSJ5"/>
<keyword evidence="1" id="KW-0472">Membrane</keyword>
<dbReference type="EMBL" id="NHTK01000723">
    <property type="protein sequence ID" value="PPR05972.1"/>
    <property type="molecule type" value="Genomic_DNA"/>
</dbReference>
<evidence type="ECO:0000313" key="3">
    <source>
        <dbReference type="Proteomes" id="UP000284842"/>
    </source>
</evidence>
<keyword evidence="1" id="KW-1133">Transmembrane helix</keyword>
<organism evidence="2 3">
    <name type="scientific">Panaeolus cyanescens</name>
    <dbReference type="NCBI Taxonomy" id="181874"/>
    <lineage>
        <taxon>Eukaryota</taxon>
        <taxon>Fungi</taxon>
        <taxon>Dikarya</taxon>
        <taxon>Basidiomycota</taxon>
        <taxon>Agaricomycotina</taxon>
        <taxon>Agaricomycetes</taxon>
        <taxon>Agaricomycetidae</taxon>
        <taxon>Agaricales</taxon>
        <taxon>Agaricineae</taxon>
        <taxon>Galeropsidaceae</taxon>
        <taxon>Panaeolus</taxon>
    </lineage>
</organism>
<feature type="transmembrane region" description="Helical" evidence="1">
    <location>
        <begin position="384"/>
        <end position="403"/>
    </location>
</feature>